<dbReference type="EMBL" id="JAGKQH010000006">
    <property type="protein sequence ID" value="KAG6596516.1"/>
    <property type="molecule type" value="Genomic_DNA"/>
</dbReference>
<keyword evidence="8" id="KW-1185">Reference proteome</keyword>
<feature type="transmembrane region" description="Helical" evidence="6">
    <location>
        <begin position="177"/>
        <end position="200"/>
    </location>
</feature>
<comment type="caution">
    <text evidence="7">The sequence shown here is derived from an EMBL/GenBank/DDBJ whole genome shotgun (WGS) entry which is preliminary data.</text>
</comment>
<evidence type="ECO:0000313" key="8">
    <source>
        <dbReference type="Proteomes" id="UP000685013"/>
    </source>
</evidence>
<dbReference type="Proteomes" id="UP000685013">
    <property type="component" value="Chromosome 6"/>
</dbReference>
<keyword evidence="5 6" id="KW-0472">Membrane</keyword>
<keyword evidence="4 6" id="KW-1133">Transmembrane helix</keyword>
<evidence type="ECO:0000313" key="7">
    <source>
        <dbReference type="EMBL" id="KAG6596516.1"/>
    </source>
</evidence>
<gene>
    <name evidence="7" type="primary">NCS1-7</name>
    <name evidence="7" type="ORF">SDJN03_09696</name>
</gene>
<dbReference type="PANTHER" id="PTHR30618:SF0">
    <property type="entry name" value="PURINE-URACIL PERMEASE NCS1"/>
    <property type="match status" value="1"/>
</dbReference>
<dbReference type="GO" id="GO:0005886">
    <property type="term" value="C:plasma membrane"/>
    <property type="evidence" value="ECO:0007669"/>
    <property type="project" value="TreeGrafter"/>
</dbReference>
<dbReference type="AlphaFoldDB" id="A0AAV6NFI7"/>
<name>A0AAV6NFI7_9ROSI</name>
<dbReference type="InterPro" id="IPR045225">
    <property type="entry name" value="Uracil/uridine/allantoin_perm"/>
</dbReference>
<feature type="non-terminal residue" evidence="7">
    <location>
        <position position="1"/>
    </location>
</feature>
<keyword evidence="3 6" id="KW-0812">Transmembrane</keyword>
<dbReference type="Pfam" id="PF02133">
    <property type="entry name" value="Transp_cyt_pur"/>
    <property type="match status" value="1"/>
</dbReference>
<evidence type="ECO:0000256" key="2">
    <source>
        <dbReference type="ARBA" id="ARBA00008974"/>
    </source>
</evidence>
<evidence type="ECO:0000256" key="6">
    <source>
        <dbReference type="SAM" id="Phobius"/>
    </source>
</evidence>
<protein>
    <submittedName>
        <fullName evidence="7">Purine-uracil permease NCS1</fullName>
    </submittedName>
</protein>
<evidence type="ECO:0000256" key="3">
    <source>
        <dbReference type="ARBA" id="ARBA00022692"/>
    </source>
</evidence>
<dbReference type="InterPro" id="IPR001248">
    <property type="entry name" value="Pur-cyt_permease"/>
</dbReference>
<dbReference type="PANTHER" id="PTHR30618">
    <property type="entry name" value="NCS1 FAMILY PURINE/PYRIMIDINE TRANSPORTER"/>
    <property type="match status" value="1"/>
</dbReference>
<feature type="transmembrane region" description="Helical" evidence="6">
    <location>
        <begin position="61"/>
        <end position="79"/>
    </location>
</feature>
<feature type="transmembrane region" description="Helical" evidence="6">
    <location>
        <begin position="134"/>
        <end position="157"/>
    </location>
</feature>
<proteinExistence type="inferred from homology"/>
<evidence type="ECO:0000256" key="5">
    <source>
        <dbReference type="ARBA" id="ARBA00023136"/>
    </source>
</evidence>
<accession>A0AAV6NFI7</accession>
<dbReference type="GO" id="GO:0015205">
    <property type="term" value="F:nucleobase transmembrane transporter activity"/>
    <property type="evidence" value="ECO:0007669"/>
    <property type="project" value="TreeGrafter"/>
</dbReference>
<reference evidence="7 8" key="1">
    <citation type="journal article" date="2021" name="Hortic Res">
        <title>The domestication of Cucurbita argyrosperma as revealed by the genome of its wild relative.</title>
        <authorList>
            <person name="Barrera-Redondo J."/>
            <person name="Sanchez-de la Vega G."/>
            <person name="Aguirre-Liguori J.A."/>
            <person name="Castellanos-Morales G."/>
            <person name="Gutierrez-Guerrero Y.T."/>
            <person name="Aguirre-Dugua X."/>
            <person name="Aguirre-Planter E."/>
            <person name="Tenaillon M.I."/>
            <person name="Lira-Saade R."/>
            <person name="Eguiarte L.E."/>
        </authorList>
    </citation>
    <scope>NUCLEOTIDE SEQUENCE [LARGE SCALE GENOMIC DNA]</scope>
    <source>
        <strain evidence="7">JBR-2021</strain>
    </source>
</reference>
<organism evidence="7 8">
    <name type="scientific">Cucurbita argyrosperma subsp. sororia</name>
    <dbReference type="NCBI Taxonomy" id="37648"/>
    <lineage>
        <taxon>Eukaryota</taxon>
        <taxon>Viridiplantae</taxon>
        <taxon>Streptophyta</taxon>
        <taxon>Embryophyta</taxon>
        <taxon>Tracheophyta</taxon>
        <taxon>Spermatophyta</taxon>
        <taxon>Magnoliopsida</taxon>
        <taxon>eudicotyledons</taxon>
        <taxon>Gunneridae</taxon>
        <taxon>Pentapetalae</taxon>
        <taxon>rosids</taxon>
        <taxon>fabids</taxon>
        <taxon>Cucurbitales</taxon>
        <taxon>Cucurbitaceae</taxon>
        <taxon>Cucurbiteae</taxon>
        <taxon>Cucurbita</taxon>
    </lineage>
</organism>
<feature type="transmembrane region" description="Helical" evidence="6">
    <location>
        <begin position="91"/>
        <end position="113"/>
    </location>
</feature>
<comment type="similarity">
    <text evidence="2">Belongs to the purine-cytosine permease (2.A.39) family.</text>
</comment>
<comment type="subcellular location">
    <subcellularLocation>
        <location evidence="1">Membrane</location>
        <topology evidence="1">Multi-pass membrane protein</topology>
    </subcellularLocation>
</comment>
<evidence type="ECO:0000256" key="4">
    <source>
        <dbReference type="ARBA" id="ARBA00022989"/>
    </source>
</evidence>
<sequence length="208" mass="22452">MGLPVFMGAFTFVSVAVTSSTGVIFGHILGIFGIILATVTTNVAANVMAPANALVNLSPSYFTFNRGALPTAVIGIFFQPWRLLSSSESFVYTWLVGYSAVMGPIGGVMVADYHFIRKRELIVEDLYSSSLTGAYYYSGGFNLAAVAALVVGILPVIPGFLEKVEILSNVPKMFRVIYGNAWFISTFSPDFSIGVSPICLNDQKFKPF</sequence>
<evidence type="ECO:0000256" key="1">
    <source>
        <dbReference type="ARBA" id="ARBA00004141"/>
    </source>
</evidence>